<keyword evidence="1" id="KW-0645">Protease</keyword>
<evidence type="ECO:0000256" key="7">
    <source>
        <dbReference type="ARBA" id="ARBA00022918"/>
    </source>
</evidence>
<dbReference type="CDD" id="cd01647">
    <property type="entry name" value="RT_LTR"/>
    <property type="match status" value="1"/>
</dbReference>
<evidence type="ECO:0000256" key="4">
    <source>
        <dbReference type="ARBA" id="ARBA00022722"/>
    </source>
</evidence>
<keyword evidence="2" id="KW-0808">Transferase</keyword>
<gene>
    <name evidence="8" type="ORF">PACLA_8A011273</name>
</gene>
<dbReference type="Gene3D" id="3.30.70.270">
    <property type="match status" value="2"/>
</dbReference>
<dbReference type="AlphaFoldDB" id="A0A7D9L377"/>
<organism evidence="8 9">
    <name type="scientific">Paramuricea clavata</name>
    <name type="common">Red gorgonian</name>
    <name type="synonym">Violescent sea-whip</name>
    <dbReference type="NCBI Taxonomy" id="317549"/>
    <lineage>
        <taxon>Eukaryota</taxon>
        <taxon>Metazoa</taxon>
        <taxon>Cnidaria</taxon>
        <taxon>Anthozoa</taxon>
        <taxon>Octocorallia</taxon>
        <taxon>Malacalcyonacea</taxon>
        <taxon>Plexauridae</taxon>
        <taxon>Paramuricea</taxon>
    </lineage>
</organism>
<dbReference type="OrthoDB" id="5988672at2759"/>
<dbReference type="PROSITE" id="PS50878">
    <property type="entry name" value="RT_POL"/>
    <property type="match status" value="1"/>
</dbReference>
<dbReference type="GO" id="GO:0004519">
    <property type="term" value="F:endonuclease activity"/>
    <property type="evidence" value="ECO:0007669"/>
    <property type="project" value="UniProtKB-KW"/>
</dbReference>
<dbReference type="Pfam" id="PF17917">
    <property type="entry name" value="RT_RNaseH"/>
    <property type="match status" value="1"/>
</dbReference>
<evidence type="ECO:0000256" key="6">
    <source>
        <dbReference type="ARBA" id="ARBA00022801"/>
    </source>
</evidence>
<keyword evidence="4" id="KW-0540">Nuclease</keyword>
<dbReference type="InterPro" id="IPR043128">
    <property type="entry name" value="Rev_trsase/Diguanyl_cyclase"/>
</dbReference>
<dbReference type="GO" id="GO:0003964">
    <property type="term" value="F:RNA-directed DNA polymerase activity"/>
    <property type="evidence" value="ECO:0007669"/>
    <property type="project" value="UniProtKB-KW"/>
</dbReference>
<evidence type="ECO:0000256" key="1">
    <source>
        <dbReference type="ARBA" id="ARBA00022670"/>
    </source>
</evidence>
<evidence type="ECO:0000256" key="2">
    <source>
        <dbReference type="ARBA" id="ARBA00022679"/>
    </source>
</evidence>
<dbReference type="SUPFAM" id="SSF56672">
    <property type="entry name" value="DNA/RNA polymerases"/>
    <property type="match status" value="1"/>
</dbReference>
<dbReference type="Gene3D" id="3.10.10.10">
    <property type="entry name" value="HIV Type 1 Reverse Transcriptase, subunit A, domain 1"/>
    <property type="match status" value="1"/>
</dbReference>
<sequence length="559" mass="62927">MQNQCIFGADFLKANGMVVNIAQELLSWDSGETRLLIEAAAPTINKLSVLLEKYADVFVNGPDDPLGRTNDAEHSIDTGDSRPVKQRPYRIPVHLNKVVNNQVDEMLARGLIRPSDSPWSSPIVMAPKKDGDYRFCVDFRRLNAVTRKDAFPMPRVDEILDKLGGARFFSTLDLASGYWQVPLREEDIPKTAFTVGPNHYEFTVMPFGLTNAPATFQRMMTKLLHGMSGCLVFIDDIIIFADTWEEHQKILEEVLHRIKAAGLKLKGTKCQFGRESVQFLGHIVSARGIHPNPEKVQAVQDFPTPSSLSDVRAFVGMASYYRRYVRNFADIAAPLHELTKGGREFCWTPAAQQAFHTLKTHLSTSPILALPNFMIPFTVYTDASDSGLGAVLSQRVGSSEYVVCYASRSLTSAEKNYSTTEKECLAIVWAIHYWRPYLLGKAFQVVTDHQSLTWLQGLKEPKGRLARWILTLQEYDFAIVHRPGRENCNADALSRSPLPTTVVSHPHLPDEEIVIGVIVIGVREATNMVPLRRSTRQRRPPDRYQDFNLDELEIEDALT</sequence>
<dbReference type="InterPro" id="IPR041373">
    <property type="entry name" value="RT_RNaseH"/>
</dbReference>
<dbReference type="PANTHER" id="PTHR37984:SF5">
    <property type="entry name" value="PROTEIN NYNRIN-LIKE"/>
    <property type="match status" value="1"/>
</dbReference>
<evidence type="ECO:0000313" key="8">
    <source>
        <dbReference type="EMBL" id="CAB4026024.1"/>
    </source>
</evidence>
<dbReference type="FunFam" id="3.10.10.10:FF:000002">
    <property type="entry name" value="Retrovirus-related Pol polyprotein from transposon 17.6-like protein"/>
    <property type="match status" value="1"/>
</dbReference>
<name>A0A7D9L377_PARCT</name>
<evidence type="ECO:0000313" key="9">
    <source>
        <dbReference type="Proteomes" id="UP001152795"/>
    </source>
</evidence>
<comment type="caution">
    <text evidence="8">The sequence shown here is derived from an EMBL/GenBank/DDBJ whole genome shotgun (WGS) entry which is preliminary data.</text>
</comment>
<protein>
    <submittedName>
        <fullName evidence="8">Transposon Ty3-G Gag-Pol poly</fullName>
    </submittedName>
</protein>
<dbReference type="FunFam" id="3.30.70.270:FF:000020">
    <property type="entry name" value="Transposon Tf2-6 polyprotein-like Protein"/>
    <property type="match status" value="1"/>
</dbReference>
<keyword evidence="3" id="KW-0548">Nucleotidyltransferase</keyword>
<evidence type="ECO:0000256" key="5">
    <source>
        <dbReference type="ARBA" id="ARBA00022759"/>
    </source>
</evidence>
<dbReference type="FunFam" id="3.10.10.10:FF:000007">
    <property type="entry name" value="Retrovirus-related Pol polyprotein from transposon 17.6-like Protein"/>
    <property type="match status" value="1"/>
</dbReference>
<keyword evidence="5" id="KW-0255">Endonuclease</keyword>
<accession>A0A7D9L377</accession>
<dbReference type="PANTHER" id="PTHR37984">
    <property type="entry name" value="PROTEIN CBG26694"/>
    <property type="match status" value="1"/>
</dbReference>
<dbReference type="GO" id="GO:0006508">
    <property type="term" value="P:proteolysis"/>
    <property type="evidence" value="ECO:0007669"/>
    <property type="project" value="UniProtKB-KW"/>
</dbReference>
<dbReference type="CDD" id="cd09274">
    <property type="entry name" value="RNase_HI_RT_Ty3"/>
    <property type="match status" value="1"/>
</dbReference>
<keyword evidence="6" id="KW-0378">Hydrolase</keyword>
<dbReference type="GO" id="GO:0008233">
    <property type="term" value="F:peptidase activity"/>
    <property type="evidence" value="ECO:0007669"/>
    <property type="project" value="UniProtKB-KW"/>
</dbReference>
<evidence type="ECO:0000256" key="3">
    <source>
        <dbReference type="ARBA" id="ARBA00022695"/>
    </source>
</evidence>
<reference evidence="8" key="1">
    <citation type="submission" date="2020-04" db="EMBL/GenBank/DDBJ databases">
        <authorList>
            <person name="Alioto T."/>
            <person name="Alioto T."/>
            <person name="Gomez Garrido J."/>
        </authorList>
    </citation>
    <scope>NUCLEOTIDE SEQUENCE</scope>
    <source>
        <strain evidence="8">A484AB</strain>
    </source>
</reference>
<dbReference type="EMBL" id="CACRXK020013962">
    <property type="protein sequence ID" value="CAB4026024.1"/>
    <property type="molecule type" value="Genomic_DNA"/>
</dbReference>
<dbReference type="Proteomes" id="UP001152795">
    <property type="component" value="Unassembled WGS sequence"/>
</dbReference>
<dbReference type="Pfam" id="PF00078">
    <property type="entry name" value="RVT_1"/>
    <property type="match status" value="1"/>
</dbReference>
<dbReference type="InterPro" id="IPR000477">
    <property type="entry name" value="RT_dom"/>
</dbReference>
<keyword evidence="7" id="KW-0695">RNA-directed DNA polymerase</keyword>
<keyword evidence="9" id="KW-1185">Reference proteome</keyword>
<dbReference type="InterPro" id="IPR050951">
    <property type="entry name" value="Retrovirus_Pol_polyprotein"/>
</dbReference>
<proteinExistence type="predicted"/>
<dbReference type="InterPro" id="IPR043502">
    <property type="entry name" value="DNA/RNA_pol_sf"/>
</dbReference>